<sequence>MLKTNERRRKKCEVSDTDDDTLARAGLLERRKKSRIMPDTSNDLRQKLLSRINSNARMHTRLNNEDYLRILRELPDPESFEGVSRCINSGPLHAKIEQQLRLELGLYHEDIITFEVVEHETMQSQNDLKRFLAYRDKLPENYQQIWAVWHGIKNMNAEGNESYHTESSRFEPLDPRKVIPNAHRHLLGRQLNRLHDGIYFASHLAYNIKNGFFEICPHTGALKILECLILPGHYQHVRFGSCPHDELSSEYNSRIAYESINSLIVLSCIKHPDAIFVRREICITHLSLSPTIPYTPFQQQPKKGGYLWQPILIKRTPRMTDIEQRRRNQEALSLLLDHDYNGPNIADIDEDYTVAPSTSISWIFVQSPSNTHHHE</sequence>
<accession>A0A7S3JX95</accession>
<dbReference type="AlphaFoldDB" id="A0A7S3JX95"/>
<reference evidence="1" key="1">
    <citation type="submission" date="2021-01" db="EMBL/GenBank/DDBJ databases">
        <authorList>
            <person name="Corre E."/>
            <person name="Pelletier E."/>
            <person name="Niang G."/>
            <person name="Scheremetjew M."/>
            <person name="Finn R."/>
            <person name="Kale V."/>
            <person name="Holt S."/>
            <person name="Cochrane G."/>
            <person name="Meng A."/>
            <person name="Brown T."/>
            <person name="Cohen L."/>
        </authorList>
    </citation>
    <scope>NUCLEOTIDE SEQUENCE</scope>
    <source>
        <strain evidence="1">CCMP1510</strain>
    </source>
</reference>
<dbReference type="EMBL" id="HBIJ01012578">
    <property type="protein sequence ID" value="CAE0367778.1"/>
    <property type="molecule type" value="Transcribed_RNA"/>
</dbReference>
<name>A0A7S3JX95_9STRA</name>
<evidence type="ECO:0000313" key="1">
    <source>
        <dbReference type="EMBL" id="CAE0367778.1"/>
    </source>
</evidence>
<protein>
    <submittedName>
        <fullName evidence="1">Uncharacterized protein</fullName>
    </submittedName>
</protein>
<organism evidence="1">
    <name type="scientific">Aureoumbra lagunensis</name>
    <dbReference type="NCBI Taxonomy" id="44058"/>
    <lineage>
        <taxon>Eukaryota</taxon>
        <taxon>Sar</taxon>
        <taxon>Stramenopiles</taxon>
        <taxon>Ochrophyta</taxon>
        <taxon>Pelagophyceae</taxon>
        <taxon>Pelagomonadales</taxon>
        <taxon>Aureoumbra</taxon>
    </lineage>
</organism>
<proteinExistence type="predicted"/>
<gene>
    <name evidence="1" type="ORF">ALAG00032_LOCUS8535</name>
</gene>